<evidence type="ECO:0000313" key="17">
    <source>
        <dbReference type="EMBL" id="KAK7077648.1"/>
    </source>
</evidence>
<keyword evidence="12" id="KW-0407">Ion channel</keyword>
<keyword evidence="8 13" id="KW-0472">Membrane</keyword>
<evidence type="ECO:0000256" key="13">
    <source>
        <dbReference type="SAM" id="Phobius"/>
    </source>
</evidence>
<keyword evidence="4" id="KW-1003">Cell membrane</keyword>
<evidence type="ECO:0000256" key="7">
    <source>
        <dbReference type="ARBA" id="ARBA00023065"/>
    </source>
</evidence>
<keyword evidence="11" id="KW-1071">Ligand-gated ion channel</keyword>
<evidence type="ECO:0000313" key="18">
    <source>
        <dbReference type="Proteomes" id="UP001381693"/>
    </source>
</evidence>
<evidence type="ECO:0000256" key="3">
    <source>
        <dbReference type="ARBA" id="ARBA00022448"/>
    </source>
</evidence>
<evidence type="ECO:0000256" key="12">
    <source>
        <dbReference type="ARBA" id="ARBA00023303"/>
    </source>
</evidence>
<evidence type="ECO:0000256" key="10">
    <source>
        <dbReference type="ARBA" id="ARBA00023180"/>
    </source>
</evidence>
<dbReference type="Gene3D" id="3.40.190.10">
    <property type="entry name" value="Periplasmic binding protein-like II"/>
    <property type="match status" value="1"/>
</dbReference>
<dbReference type="PANTHER" id="PTHR42643">
    <property type="entry name" value="IONOTROPIC RECEPTOR 20A-RELATED"/>
    <property type="match status" value="1"/>
</dbReference>
<keyword evidence="7" id="KW-0406">Ion transport</keyword>
<evidence type="ECO:0000256" key="4">
    <source>
        <dbReference type="ARBA" id="ARBA00022475"/>
    </source>
</evidence>
<evidence type="ECO:0000256" key="1">
    <source>
        <dbReference type="ARBA" id="ARBA00004651"/>
    </source>
</evidence>
<organism evidence="17 18">
    <name type="scientific">Halocaridina rubra</name>
    <name type="common">Hawaiian red shrimp</name>
    <dbReference type="NCBI Taxonomy" id="373956"/>
    <lineage>
        <taxon>Eukaryota</taxon>
        <taxon>Metazoa</taxon>
        <taxon>Ecdysozoa</taxon>
        <taxon>Arthropoda</taxon>
        <taxon>Crustacea</taxon>
        <taxon>Multicrustacea</taxon>
        <taxon>Malacostraca</taxon>
        <taxon>Eumalacostraca</taxon>
        <taxon>Eucarida</taxon>
        <taxon>Decapoda</taxon>
        <taxon>Pleocyemata</taxon>
        <taxon>Caridea</taxon>
        <taxon>Atyoidea</taxon>
        <taxon>Atyidae</taxon>
        <taxon>Halocaridina</taxon>
    </lineage>
</organism>
<comment type="caution">
    <text evidence="17">The sequence shown here is derived from an EMBL/GenBank/DDBJ whole genome shotgun (WGS) entry which is preliminary data.</text>
</comment>
<evidence type="ECO:0000256" key="8">
    <source>
        <dbReference type="ARBA" id="ARBA00023136"/>
    </source>
</evidence>
<evidence type="ECO:0000256" key="2">
    <source>
        <dbReference type="ARBA" id="ARBA00008685"/>
    </source>
</evidence>
<dbReference type="InterPro" id="IPR052192">
    <property type="entry name" value="Insect_Ionotropic_Sensory_Rcpt"/>
</dbReference>
<comment type="subcellular location">
    <subcellularLocation>
        <location evidence="1">Cell membrane</location>
        <topology evidence="1">Multi-pass membrane protein</topology>
    </subcellularLocation>
</comment>
<dbReference type="GO" id="GO:0005886">
    <property type="term" value="C:plasma membrane"/>
    <property type="evidence" value="ECO:0007669"/>
    <property type="project" value="UniProtKB-SubCell"/>
</dbReference>
<evidence type="ECO:0000259" key="15">
    <source>
        <dbReference type="Pfam" id="PF00060"/>
    </source>
</evidence>
<keyword evidence="10" id="KW-0325">Glycoprotein</keyword>
<evidence type="ECO:0000256" key="14">
    <source>
        <dbReference type="SAM" id="SignalP"/>
    </source>
</evidence>
<evidence type="ECO:0000256" key="11">
    <source>
        <dbReference type="ARBA" id="ARBA00023286"/>
    </source>
</evidence>
<feature type="transmembrane region" description="Helical" evidence="13">
    <location>
        <begin position="368"/>
        <end position="388"/>
    </location>
</feature>
<feature type="transmembrane region" description="Helical" evidence="13">
    <location>
        <begin position="622"/>
        <end position="643"/>
    </location>
</feature>
<keyword evidence="6 13" id="KW-1133">Transmembrane helix</keyword>
<dbReference type="SUPFAM" id="SSF53850">
    <property type="entry name" value="Periplasmic binding protein-like II"/>
    <property type="match status" value="1"/>
</dbReference>
<keyword evidence="5 13" id="KW-0812">Transmembrane</keyword>
<comment type="similarity">
    <text evidence="2">Belongs to the glutamate-gated ion channel (TC 1.A.10.1) family.</text>
</comment>
<feature type="domain" description="Ionotropic glutamate receptor L-glutamate and glycine-binding" evidence="16">
    <location>
        <begin position="240"/>
        <end position="339"/>
    </location>
</feature>
<dbReference type="InterPro" id="IPR019594">
    <property type="entry name" value="Glu/Gly-bd"/>
</dbReference>
<dbReference type="InterPro" id="IPR001320">
    <property type="entry name" value="Iontro_rcpt_C"/>
</dbReference>
<keyword evidence="9" id="KW-0675">Receptor</keyword>
<feature type="chain" id="PRO_5043021791" evidence="14">
    <location>
        <begin position="21"/>
        <end position="648"/>
    </location>
</feature>
<dbReference type="GO" id="GO:0050906">
    <property type="term" value="P:detection of stimulus involved in sensory perception"/>
    <property type="evidence" value="ECO:0007669"/>
    <property type="project" value="UniProtKB-ARBA"/>
</dbReference>
<keyword evidence="14" id="KW-0732">Signal</keyword>
<dbReference type="AlphaFoldDB" id="A0AAN9A7M0"/>
<evidence type="ECO:0000256" key="9">
    <source>
        <dbReference type="ARBA" id="ARBA00023170"/>
    </source>
</evidence>
<feature type="domain" description="Ionotropic glutamate receptor C-terminal" evidence="15">
    <location>
        <begin position="366"/>
        <end position="630"/>
    </location>
</feature>
<sequence length="648" mass="74772">MANFLLPVLIFFISLQRCYTANPDYFQLSSFLRQQAEITTKNGISRMEWFTDKGPMMWVIEKYGINCSLTIFFEETATPEAHVLRKAMAGRPVRIFLLSSEILLQEKPWTQSTCDFNIFLLSDGQKLIQHSSINHIQAAPYKPHYYPPPLWNFKAYFLIFLLTRNDANQMALNIATRYNFKKTENLLVFIPRGNHVLAVTHSLYTDGTKMTLLDSWRNGRFSNSNHLFPSKLKDLKGSVLKVATFPHPPSVVFDLNDEGHIRRRLGVDMEVIHSLSRVKNFTVQFVEISSIEKWGFLHPNGTWDGLMGAITQETSDIGVCNVFNEHFRWNFVDFSYPYNFMPGCFIAPSPKPVLNWQSPMLPFTRNTWISIGAVYITAALILYVVAKLSVRQEDSRFQNIVYNYFYIVDSLTVGSVRLVPSYDPTRIYMGFIWIFCFIVSSAYSANLVAFLSVNKLAPPIDTLEQLATSGLRFGAHSFWLTQFSGSSDPYVDHIFNTLETDYEIFDLFEEVEKNKFALVENKQYLEVNRDARFTYGDKATIRIVGECLIPYSISLILPKNSPLTRNLGYNLLSTFESGMMIKWQADVVKFFRKLYEEKRLLRGHDDVPIGPRALSLAQLQGVFYIFLCGLIWSFLTFILEFIFKPFKK</sequence>
<keyword evidence="3" id="KW-0813">Transport</keyword>
<feature type="signal peptide" evidence="14">
    <location>
        <begin position="1"/>
        <end position="20"/>
    </location>
</feature>
<keyword evidence="18" id="KW-1185">Reference proteome</keyword>
<feature type="transmembrane region" description="Helical" evidence="13">
    <location>
        <begin position="400"/>
        <end position="419"/>
    </location>
</feature>
<dbReference type="Proteomes" id="UP001381693">
    <property type="component" value="Unassembled WGS sequence"/>
</dbReference>
<evidence type="ECO:0000256" key="5">
    <source>
        <dbReference type="ARBA" id="ARBA00022692"/>
    </source>
</evidence>
<dbReference type="EMBL" id="JAXCGZ010008444">
    <property type="protein sequence ID" value="KAK7077648.1"/>
    <property type="molecule type" value="Genomic_DNA"/>
</dbReference>
<feature type="transmembrane region" description="Helical" evidence="13">
    <location>
        <begin position="431"/>
        <end position="453"/>
    </location>
</feature>
<dbReference type="Pfam" id="PF00060">
    <property type="entry name" value="Lig_chan"/>
    <property type="match status" value="1"/>
</dbReference>
<dbReference type="Pfam" id="PF10613">
    <property type="entry name" value="Lig_chan-Glu_bd"/>
    <property type="match status" value="1"/>
</dbReference>
<gene>
    <name evidence="17" type="ORF">SK128_007172</name>
</gene>
<name>A0AAN9A7M0_HALRR</name>
<evidence type="ECO:0000256" key="6">
    <source>
        <dbReference type="ARBA" id="ARBA00022989"/>
    </source>
</evidence>
<evidence type="ECO:0000259" key="16">
    <source>
        <dbReference type="Pfam" id="PF10613"/>
    </source>
</evidence>
<protein>
    <submittedName>
        <fullName evidence="17">Uncharacterized protein</fullName>
    </submittedName>
</protein>
<dbReference type="Gene3D" id="1.10.287.70">
    <property type="match status" value="1"/>
</dbReference>
<dbReference type="GO" id="GO:0015276">
    <property type="term" value="F:ligand-gated monoatomic ion channel activity"/>
    <property type="evidence" value="ECO:0007669"/>
    <property type="project" value="InterPro"/>
</dbReference>
<proteinExistence type="inferred from homology"/>
<dbReference type="PANTHER" id="PTHR42643:SF30">
    <property type="entry name" value="IONOTROPIC RECEPTOR 40A-RELATED"/>
    <property type="match status" value="1"/>
</dbReference>
<reference evidence="17 18" key="1">
    <citation type="submission" date="2023-11" db="EMBL/GenBank/DDBJ databases">
        <title>Halocaridina rubra genome assembly.</title>
        <authorList>
            <person name="Smith C."/>
        </authorList>
    </citation>
    <scope>NUCLEOTIDE SEQUENCE [LARGE SCALE GENOMIC DNA]</scope>
    <source>
        <strain evidence="17">EP-1</strain>
        <tissue evidence="17">Whole</tissue>
    </source>
</reference>
<accession>A0AAN9A7M0</accession>